<gene>
    <name evidence="8" type="ORF">HNR00_001096</name>
</gene>
<keyword evidence="3 6" id="KW-0812">Transmembrane</keyword>
<accession>A0A840ZGU2</accession>
<protein>
    <recommendedName>
        <fullName evidence="6">TVP38/TMEM64 family membrane protein</fullName>
    </recommendedName>
</protein>
<comment type="subcellular location">
    <subcellularLocation>
        <location evidence="1 6">Cell membrane</location>
        <topology evidence="1 6">Multi-pass membrane protein</topology>
    </subcellularLocation>
</comment>
<comment type="caution">
    <text evidence="8">The sequence shown here is derived from an EMBL/GenBank/DDBJ whole genome shotgun (WGS) entry which is preliminary data.</text>
</comment>
<evidence type="ECO:0000256" key="3">
    <source>
        <dbReference type="ARBA" id="ARBA00022692"/>
    </source>
</evidence>
<feature type="transmembrane region" description="Helical" evidence="6">
    <location>
        <begin position="77"/>
        <end position="100"/>
    </location>
</feature>
<dbReference type="InterPro" id="IPR032816">
    <property type="entry name" value="VTT_dom"/>
</dbReference>
<keyword evidence="5 6" id="KW-0472">Membrane</keyword>
<feature type="transmembrane region" description="Helical" evidence="6">
    <location>
        <begin position="6"/>
        <end position="28"/>
    </location>
</feature>
<dbReference type="EMBL" id="JACHOP010000003">
    <property type="protein sequence ID" value="MBB5756398.1"/>
    <property type="molecule type" value="Genomic_DNA"/>
</dbReference>
<reference evidence="8 9" key="1">
    <citation type="submission" date="2020-08" db="EMBL/GenBank/DDBJ databases">
        <title>Genomic Encyclopedia of Type Strains, Phase IV (KMG-IV): sequencing the most valuable type-strain genomes for metagenomic binning, comparative biology and taxonomic classification.</title>
        <authorList>
            <person name="Goeker M."/>
        </authorList>
    </citation>
    <scope>NUCLEOTIDE SEQUENCE [LARGE SCALE GENOMIC DNA]</scope>
    <source>
        <strain evidence="8 9">DSM 2163</strain>
    </source>
</reference>
<evidence type="ECO:0000256" key="6">
    <source>
        <dbReference type="RuleBase" id="RU366058"/>
    </source>
</evidence>
<proteinExistence type="inferred from homology"/>
<feature type="domain" description="VTT" evidence="7">
    <location>
        <begin position="64"/>
        <end position="181"/>
    </location>
</feature>
<evidence type="ECO:0000259" key="7">
    <source>
        <dbReference type="Pfam" id="PF09335"/>
    </source>
</evidence>
<evidence type="ECO:0000256" key="2">
    <source>
        <dbReference type="ARBA" id="ARBA00022475"/>
    </source>
</evidence>
<evidence type="ECO:0000313" key="9">
    <source>
        <dbReference type="Proteomes" id="UP000583454"/>
    </source>
</evidence>
<sequence length="236" mass="25296">MDNARSWVRTGLLTGAALALCVGAWMLLPVEDWLRTFSAWANGFGRYGLFVFGLLFFLATLLVVPGTPLTIAGAVAYGWAVMPVVLVSATLGSWLAFFAARHLFRERVRALIARKPKWRATMEAVGDGGWRLLTLMRLSPFVPFNAQNYVLGVTEVRTGAYLVSTVIGMLPGTVVCVYLGAIGRRAGSDEPTHWITLGLGLVATVVAVEITRRRVKAKLEQAEGGMGKADGAGAGA</sequence>
<keyword evidence="4 6" id="KW-1133">Transmembrane helix</keyword>
<evidence type="ECO:0000256" key="4">
    <source>
        <dbReference type="ARBA" id="ARBA00022989"/>
    </source>
</evidence>
<evidence type="ECO:0000256" key="1">
    <source>
        <dbReference type="ARBA" id="ARBA00004651"/>
    </source>
</evidence>
<comment type="similarity">
    <text evidence="6">Belongs to the TVP38/TMEM64 family.</text>
</comment>
<feature type="transmembrane region" description="Helical" evidence="6">
    <location>
        <begin position="49"/>
        <end position="71"/>
    </location>
</feature>
<dbReference type="PANTHER" id="PTHR12677">
    <property type="entry name" value="GOLGI APPARATUS MEMBRANE PROTEIN TVP38-RELATED"/>
    <property type="match status" value="1"/>
</dbReference>
<dbReference type="InterPro" id="IPR015414">
    <property type="entry name" value="TMEM64"/>
</dbReference>
<dbReference type="GO" id="GO:0005886">
    <property type="term" value="C:plasma membrane"/>
    <property type="evidence" value="ECO:0007669"/>
    <property type="project" value="UniProtKB-SubCell"/>
</dbReference>
<name>A0A840ZGU2_9HYPH</name>
<feature type="transmembrane region" description="Helical" evidence="6">
    <location>
        <begin position="193"/>
        <end position="211"/>
    </location>
</feature>
<evidence type="ECO:0000256" key="5">
    <source>
        <dbReference type="ARBA" id="ARBA00023136"/>
    </source>
</evidence>
<feature type="transmembrane region" description="Helical" evidence="6">
    <location>
        <begin position="160"/>
        <end position="181"/>
    </location>
</feature>
<dbReference type="AlphaFoldDB" id="A0A840ZGU2"/>
<dbReference type="PANTHER" id="PTHR12677:SF59">
    <property type="entry name" value="GOLGI APPARATUS MEMBRANE PROTEIN TVP38-RELATED"/>
    <property type="match status" value="1"/>
</dbReference>
<keyword evidence="9" id="KW-1185">Reference proteome</keyword>
<dbReference type="RefSeq" id="WP_183566062.1">
    <property type="nucleotide sequence ID" value="NZ_JACHOP010000003.1"/>
</dbReference>
<organism evidence="8 9">
    <name type="scientific">Methylorubrum rhodinum</name>
    <dbReference type="NCBI Taxonomy" id="29428"/>
    <lineage>
        <taxon>Bacteria</taxon>
        <taxon>Pseudomonadati</taxon>
        <taxon>Pseudomonadota</taxon>
        <taxon>Alphaproteobacteria</taxon>
        <taxon>Hyphomicrobiales</taxon>
        <taxon>Methylobacteriaceae</taxon>
        <taxon>Methylorubrum</taxon>
    </lineage>
</organism>
<keyword evidence="2 6" id="KW-1003">Cell membrane</keyword>
<evidence type="ECO:0000313" key="8">
    <source>
        <dbReference type="EMBL" id="MBB5756398.1"/>
    </source>
</evidence>
<dbReference type="Pfam" id="PF09335">
    <property type="entry name" value="VTT_dom"/>
    <property type="match status" value="1"/>
</dbReference>
<dbReference type="Proteomes" id="UP000583454">
    <property type="component" value="Unassembled WGS sequence"/>
</dbReference>